<proteinExistence type="predicted"/>
<keyword evidence="2" id="KW-0176">Collagen</keyword>
<reference evidence="2" key="1">
    <citation type="submission" date="2020-05" db="EMBL/GenBank/DDBJ databases">
        <authorList>
            <person name="Chiriac C."/>
            <person name="Salcher M."/>
            <person name="Ghai R."/>
            <person name="Kavagutti S V."/>
        </authorList>
    </citation>
    <scope>NUCLEOTIDE SEQUENCE</scope>
</reference>
<evidence type="ECO:0000256" key="1">
    <source>
        <dbReference type="SAM" id="MobiDB-lite"/>
    </source>
</evidence>
<name>A0A6J7WGF3_9CAUD</name>
<organism evidence="2">
    <name type="scientific">uncultured Caudovirales phage</name>
    <dbReference type="NCBI Taxonomy" id="2100421"/>
    <lineage>
        <taxon>Viruses</taxon>
        <taxon>Duplodnaviria</taxon>
        <taxon>Heunggongvirae</taxon>
        <taxon>Uroviricota</taxon>
        <taxon>Caudoviricetes</taxon>
        <taxon>Peduoviridae</taxon>
        <taxon>Maltschvirus</taxon>
        <taxon>Maltschvirus maltsch</taxon>
    </lineage>
</organism>
<evidence type="ECO:0000313" key="2">
    <source>
        <dbReference type="EMBL" id="CAB5207029.1"/>
    </source>
</evidence>
<dbReference type="Pfam" id="PF01391">
    <property type="entry name" value="Collagen"/>
    <property type="match status" value="1"/>
</dbReference>
<accession>A0A6J7WGF3</accession>
<feature type="compositionally biased region" description="Polar residues" evidence="1">
    <location>
        <begin position="598"/>
        <end position="608"/>
    </location>
</feature>
<feature type="region of interest" description="Disordered" evidence="1">
    <location>
        <begin position="560"/>
        <end position="622"/>
    </location>
</feature>
<gene>
    <name evidence="2" type="ORF">UFOVP180_14</name>
</gene>
<protein>
    <submittedName>
        <fullName evidence="2">Collagen triple helix repeat</fullName>
    </submittedName>
</protein>
<sequence>MALTRIQNGMIDDGAVGTVNLNATGTASVSTFLRGDNTWAEIPAGGSTSTFDFIQIGTGTYKMYIGESPTPYGNQFYITGNTEVDDRLYFDQWQLVQSNSPFIVNNTLTVAAATIGLNNGARAFGNGFLPANANNMKFETPNNGASFIFAMKNPSGVERNVGISRQGNIVLQNGVIGNQFPNGVGMSAQDGGAVILQTSFDDATTTYASGLIGINTGTGITLATEYYDYATDAYTYTEVVLGFDGVLTVPTLTATTATVTELIPTNIDGPEGSVASMTGFRAGWYGGTAGYSFKNDSAQDTGMFSNGDGDLRLRANSEDIVQLNTTQVQINKNVYLNGVNINGGNYQANTLSLPIGFGPVLQAGVEGNVTLSASNNNTDFATLVLDNYATMTISSSTGAKLLVGLNNGSRSVGVLVANANDIKIETPNAGASMIFALKNPSGVEKTIGFSRQGNVILANGQFGNGFPNGVAFVANDGGTVRNSTEFDDGTTTYKNGSVVITTATGVTLQVEYYDYGTDTDAYYEATLGFDGVFTVPTLAATTVTTSGLILGTDPIITSRAELIGPTGPQGDAGAAGPTGPQGDLGPTGPQGNIGPQGPTGNTGSTGAQGPTGPSGNPFGGGSFTNTITIKGFNETVYNWGNVSAGTYTPDASTGTVHAMTLTGNITINSLLNATTGSSVNLILTQDVAGNRLLSSTMKFAGASKTLSTAGGSIDTVNIFYDGTNYLASLVKGYA</sequence>
<dbReference type="EMBL" id="LR798227">
    <property type="protein sequence ID" value="CAB5207029.1"/>
    <property type="molecule type" value="Genomic_DNA"/>
</dbReference>
<dbReference type="InterPro" id="IPR008160">
    <property type="entry name" value="Collagen"/>
</dbReference>